<evidence type="ECO:0000313" key="3">
    <source>
        <dbReference type="Proteomes" id="UP000277858"/>
    </source>
</evidence>
<feature type="domain" description="4Fe-4S Wbl-type" evidence="1">
    <location>
        <begin position="11"/>
        <end position="83"/>
    </location>
</feature>
<evidence type="ECO:0000313" key="2">
    <source>
        <dbReference type="EMBL" id="VEI03620.1"/>
    </source>
</evidence>
<dbReference type="RefSeq" id="WP_051238025.1">
    <property type="nucleotide sequence ID" value="NZ_CP040635.1"/>
</dbReference>
<protein>
    <recommendedName>
        <fullName evidence="1">4Fe-4S Wbl-type domain-containing protein</fullName>
    </recommendedName>
</protein>
<dbReference type="Pfam" id="PF02467">
    <property type="entry name" value="Whib"/>
    <property type="match status" value="1"/>
</dbReference>
<dbReference type="InterPro" id="IPR034768">
    <property type="entry name" value="4FE4S_WBL"/>
</dbReference>
<dbReference type="EMBL" id="LR134473">
    <property type="protein sequence ID" value="VEI03620.1"/>
    <property type="molecule type" value="Genomic_DNA"/>
</dbReference>
<evidence type="ECO:0000259" key="1">
    <source>
        <dbReference type="PROSITE" id="PS51674"/>
    </source>
</evidence>
<proteinExistence type="predicted"/>
<dbReference type="Proteomes" id="UP000277858">
    <property type="component" value="Chromosome"/>
</dbReference>
<gene>
    <name evidence="2" type="ORF">NCTC13652_01827</name>
</gene>
<dbReference type="GeneID" id="82884586"/>
<dbReference type="AlphaFoldDB" id="A0A448P0F2"/>
<dbReference type="STRING" id="1122997.GCA_000425285_00195"/>
<reference evidence="2 3" key="1">
    <citation type="submission" date="2018-12" db="EMBL/GenBank/DDBJ databases">
        <authorList>
            <consortium name="Pathogen Informatics"/>
        </authorList>
    </citation>
    <scope>NUCLEOTIDE SEQUENCE [LARGE SCALE GENOMIC DNA]</scope>
    <source>
        <strain evidence="2 3">NCTC13652</strain>
    </source>
</reference>
<name>A0A448P0F2_9ACTN</name>
<organism evidence="2 3">
    <name type="scientific">Acidipropionibacterium jensenii</name>
    <dbReference type="NCBI Taxonomy" id="1749"/>
    <lineage>
        <taxon>Bacteria</taxon>
        <taxon>Bacillati</taxon>
        <taxon>Actinomycetota</taxon>
        <taxon>Actinomycetes</taxon>
        <taxon>Propionibacteriales</taxon>
        <taxon>Propionibacteriaceae</taxon>
        <taxon>Acidipropionibacterium</taxon>
    </lineage>
</organism>
<dbReference type="Gene3D" id="1.10.10.10">
    <property type="entry name" value="Winged helix-like DNA-binding domain superfamily/Winged helix DNA-binding domain"/>
    <property type="match status" value="1"/>
</dbReference>
<dbReference type="InterPro" id="IPR036388">
    <property type="entry name" value="WH-like_DNA-bd_sf"/>
</dbReference>
<accession>A0A448P0F2</accession>
<keyword evidence="3" id="KW-1185">Reference proteome</keyword>
<sequence length="188" mass="20715">MTSTTANRVPPCSLLTEVFHHPFLEEDASPANAEQRRLHHTLTTRATEVCMSCPHFDDCLETAISGHDIAGFVAGTTSRQRTRIRNLLHVEVKPDDMDALVGILSSGRQIATHDVVRLRRAHPDEPLDFIAQSLGCSLSTVKRHLRRARAQACEPTPLIPRGPSRGQLITAFESVTRMRRAAPAARAA</sequence>
<dbReference type="PROSITE" id="PS51674">
    <property type="entry name" value="4FE4S_WBL"/>
    <property type="match status" value="1"/>
</dbReference>